<proteinExistence type="predicted"/>
<feature type="chain" id="PRO_5045415350" evidence="2">
    <location>
        <begin position="35"/>
        <end position="782"/>
    </location>
</feature>
<keyword evidence="4" id="KW-1185">Reference proteome</keyword>
<keyword evidence="2" id="KW-0732">Signal</keyword>
<comment type="caution">
    <text evidence="3">The sequence shown here is derived from an EMBL/GenBank/DDBJ whole genome shotgun (WGS) entry which is preliminary data.</text>
</comment>
<dbReference type="Gene3D" id="1.25.40.10">
    <property type="entry name" value="Tetratricopeptide repeat domain"/>
    <property type="match status" value="2"/>
</dbReference>
<dbReference type="InterPro" id="IPR011990">
    <property type="entry name" value="TPR-like_helical_dom_sf"/>
</dbReference>
<feature type="compositionally biased region" description="Pro residues" evidence="1">
    <location>
        <begin position="171"/>
        <end position="181"/>
    </location>
</feature>
<sequence>MGVQAAKKPFRAAPAAAVLGGLAALVLGGGSAAAADQAVGVRCGDHGAYFRVVFDLPRSAPLSADPGAGRVALRWQEGWTLEGVEACRRAMAGLTAVERRGADRLEVRYAPSDLEVRTFPLEDPPRWVVDVGRIEGAEGAAPPAAASSGSGGEPPPVPPAPVAGMAEGGVPLPPAIPPQPPKALDEYRKRIQRGGVNEVVAELGAKARDGNAMSPALGFLLGTLHQRQGQELDAGRVLWNTARANPEHPYTTDALRTASKIFNGLGFHYQATKPLEAYLRHYPQDSNRATIQLRLGRLYALGDDPGAARGQLVPLLYQGSKGLQAKARLWLAYLLVEEGQFGEAAKQFRANRETVPGYFSAHPELIAAAGQAEVQGGDAGKALTLLREFSQRFSGHSRYPEALLLQGHAQGRQEAWRKALDLYRKVLGMEVQADLRARARAGVVEALHALGEVKTDSAVARLDTIAEGLPYSRAAWEARHTAARLLEGQERYGRALKQLGTLLGQGRPAERKRLRQRVHGLLPRAMRAKLESGAPFEAFKLFNRHAGDPPPPGAGKYATRALLALGALKAARRTLAEYQEAYGETVQSQRWEYEVAQGYREAGDPAGLAWIDGLLADGADHPWKAELGVERARLLAKLDRHEDLLRYVEKTSGLPGADAARLRARAQEALGRPKSAFRTLDGWLRGAAGSGVPGSLYAEAGDLAARVGQVYDARDYWQKALKAGVPDWQVRQLRVLLGVDALHREDFAGVKEYLKDVEGDGAFARTAATYTALMPMIRERLD</sequence>
<feature type="signal peptide" evidence="2">
    <location>
        <begin position="1"/>
        <end position="34"/>
    </location>
</feature>
<accession>A0ABV4TW28</accession>
<name>A0ABV4TW28_9GAMM</name>
<protein>
    <submittedName>
        <fullName evidence="3">Tetratricopeptide repeat protein</fullName>
    </submittedName>
</protein>
<dbReference type="RefSeq" id="WP_373656304.1">
    <property type="nucleotide sequence ID" value="NZ_JBGUAW010000007.1"/>
</dbReference>
<evidence type="ECO:0000256" key="2">
    <source>
        <dbReference type="SAM" id="SignalP"/>
    </source>
</evidence>
<organism evidence="3 4">
    <name type="scientific">Thiohalorhabdus methylotrophus</name>
    <dbReference type="NCBI Taxonomy" id="3242694"/>
    <lineage>
        <taxon>Bacteria</taxon>
        <taxon>Pseudomonadati</taxon>
        <taxon>Pseudomonadota</taxon>
        <taxon>Gammaproteobacteria</taxon>
        <taxon>Thiohalorhabdales</taxon>
        <taxon>Thiohalorhabdaceae</taxon>
        <taxon>Thiohalorhabdus</taxon>
    </lineage>
</organism>
<dbReference type="SUPFAM" id="SSF48452">
    <property type="entry name" value="TPR-like"/>
    <property type="match status" value="1"/>
</dbReference>
<dbReference type="EMBL" id="JBGUAW010000007">
    <property type="protein sequence ID" value="MFA9461517.1"/>
    <property type="molecule type" value="Genomic_DNA"/>
</dbReference>
<gene>
    <name evidence="3" type="ORF">ACERLL_11835</name>
</gene>
<dbReference type="Proteomes" id="UP001575181">
    <property type="component" value="Unassembled WGS sequence"/>
</dbReference>
<feature type="compositionally biased region" description="Low complexity" evidence="1">
    <location>
        <begin position="138"/>
        <end position="148"/>
    </location>
</feature>
<feature type="region of interest" description="Disordered" evidence="1">
    <location>
        <begin position="138"/>
        <end position="182"/>
    </location>
</feature>
<reference evidence="3 4" key="1">
    <citation type="submission" date="2024-08" db="EMBL/GenBank/DDBJ databases">
        <title>Whole-genome sequencing of halo(alkali)philic microorganisms from hypersaline lakes.</title>
        <authorList>
            <person name="Sorokin D.Y."/>
            <person name="Merkel A.Y."/>
            <person name="Messina E."/>
            <person name="Yakimov M."/>
        </authorList>
    </citation>
    <scope>NUCLEOTIDE SEQUENCE [LARGE SCALE GENOMIC DNA]</scope>
    <source>
        <strain evidence="3 4">Cl-TMA</strain>
    </source>
</reference>
<evidence type="ECO:0000313" key="4">
    <source>
        <dbReference type="Proteomes" id="UP001575181"/>
    </source>
</evidence>
<evidence type="ECO:0000313" key="3">
    <source>
        <dbReference type="EMBL" id="MFA9461517.1"/>
    </source>
</evidence>
<evidence type="ECO:0000256" key="1">
    <source>
        <dbReference type="SAM" id="MobiDB-lite"/>
    </source>
</evidence>